<feature type="region of interest" description="Disordered" evidence="1">
    <location>
        <begin position="46"/>
        <end position="84"/>
    </location>
</feature>
<dbReference type="GO" id="GO:0061504">
    <property type="term" value="P:cyclic threonylcarbamoyladenosine biosynthetic process"/>
    <property type="evidence" value="ECO:0007669"/>
    <property type="project" value="TreeGrafter"/>
</dbReference>
<comment type="caution">
    <text evidence="3">The sequence shown here is derived from an EMBL/GenBank/DDBJ whole genome shotgun (WGS) entry which is preliminary data.</text>
</comment>
<protein>
    <recommendedName>
        <fullName evidence="2">THIF-type NAD/FAD binding fold domain-containing protein</fullName>
    </recommendedName>
</protein>
<dbReference type="InterPro" id="IPR000594">
    <property type="entry name" value="ThiF_NAD_FAD-bd"/>
</dbReference>
<organism evidence="3 4">
    <name type="scientific">Clathrus columnatus</name>
    <dbReference type="NCBI Taxonomy" id="1419009"/>
    <lineage>
        <taxon>Eukaryota</taxon>
        <taxon>Fungi</taxon>
        <taxon>Dikarya</taxon>
        <taxon>Basidiomycota</taxon>
        <taxon>Agaricomycotina</taxon>
        <taxon>Agaricomycetes</taxon>
        <taxon>Phallomycetidae</taxon>
        <taxon>Phallales</taxon>
        <taxon>Clathraceae</taxon>
        <taxon>Clathrus</taxon>
    </lineage>
</organism>
<dbReference type="InterPro" id="IPR045886">
    <property type="entry name" value="ThiF/MoeB/HesA"/>
</dbReference>
<evidence type="ECO:0000313" key="4">
    <source>
        <dbReference type="Proteomes" id="UP001050691"/>
    </source>
</evidence>
<sequence>MVDSQQRWKLIGVGLSASLATLALVTAYQAYGRQRKRKQLDEDLKRSLANAEPPRKLPSPDEAWGNITTNNNNNNINGPSSSSSSSLIINDYSEELIREQLARNYAFFGDESMSRIRNSTVVIVGCGGVGSYAAMMLARSGVSKIRLVDFDYVTLSSLNRHATAVLVDVGTPKVHCVRQLIMEVAKWVHVDARIDIWRKDEGGGKLLEGADWVVDAIDNIATKVDLLKYCHEHNIKVFSAMGAGAKCDPTRIQIRALHQGIPVVYSTETPSDVKLLPLPEEEFQKGKVNELGVFDDFRVRILPVIGPLPAIFGLNIATYILSDLAGKPISNPLPIKNRYKTYDRLMRDLTANEAKLAGTNGLQTYVVVDGCLPRKKVVSYCSRKLPLDEDDIWMIYEDLHRGGRSIIPPHDVPARSTLTRWDFREPLSLSNCVVMELKDAEKHWKRYQEGELDPSVVWGPEVTKEVEKRREEVKKWKEWVM</sequence>
<gene>
    <name evidence="3" type="ORF">Clacol_000222</name>
</gene>
<dbReference type="PANTHER" id="PTHR43267:SF2">
    <property type="entry name" value="TRNA THREONYLCARBAMOYLADENOSINE DEHYDRATASE 1-RELATED"/>
    <property type="match status" value="1"/>
</dbReference>
<reference evidence="3" key="1">
    <citation type="submission" date="2021-10" db="EMBL/GenBank/DDBJ databases">
        <title>De novo Genome Assembly of Clathrus columnatus (Basidiomycota, Fungi) Using Illumina and Nanopore Sequence Data.</title>
        <authorList>
            <person name="Ogiso-Tanaka E."/>
            <person name="Itagaki H."/>
            <person name="Hosoya T."/>
            <person name="Hosaka K."/>
        </authorList>
    </citation>
    <scope>NUCLEOTIDE SEQUENCE</scope>
    <source>
        <strain evidence="3">MO-923</strain>
    </source>
</reference>
<dbReference type="GO" id="GO:0005741">
    <property type="term" value="C:mitochondrial outer membrane"/>
    <property type="evidence" value="ECO:0007669"/>
    <property type="project" value="TreeGrafter"/>
</dbReference>
<feature type="compositionally biased region" description="Low complexity" evidence="1">
    <location>
        <begin position="65"/>
        <end position="84"/>
    </location>
</feature>
<dbReference type="EMBL" id="BPWL01000001">
    <property type="protein sequence ID" value="GJJ06035.1"/>
    <property type="molecule type" value="Genomic_DNA"/>
</dbReference>
<dbReference type="AlphaFoldDB" id="A0AAV4ZZ94"/>
<evidence type="ECO:0000259" key="2">
    <source>
        <dbReference type="Pfam" id="PF00899"/>
    </source>
</evidence>
<dbReference type="GO" id="GO:0008641">
    <property type="term" value="F:ubiquitin-like modifier activating enzyme activity"/>
    <property type="evidence" value="ECO:0007669"/>
    <property type="project" value="InterPro"/>
</dbReference>
<dbReference type="GO" id="GO:0061503">
    <property type="term" value="F:tRNA threonylcarbamoyladenosine dehydratase"/>
    <property type="evidence" value="ECO:0007669"/>
    <property type="project" value="TreeGrafter"/>
</dbReference>
<dbReference type="Gene3D" id="3.40.50.720">
    <property type="entry name" value="NAD(P)-binding Rossmann-like Domain"/>
    <property type="match status" value="1"/>
</dbReference>
<accession>A0AAV4ZZ94</accession>
<name>A0AAV4ZZ94_9AGAM</name>
<keyword evidence="4" id="KW-1185">Reference proteome</keyword>
<proteinExistence type="predicted"/>
<dbReference type="PANTHER" id="PTHR43267">
    <property type="entry name" value="TRNA THREONYLCARBAMOYLADENOSINE DEHYDRATASE"/>
    <property type="match status" value="1"/>
</dbReference>
<dbReference type="SUPFAM" id="SSF69572">
    <property type="entry name" value="Activating enzymes of the ubiquitin-like proteins"/>
    <property type="match status" value="1"/>
</dbReference>
<dbReference type="InterPro" id="IPR035985">
    <property type="entry name" value="Ubiquitin-activating_enz"/>
</dbReference>
<evidence type="ECO:0000313" key="3">
    <source>
        <dbReference type="EMBL" id="GJJ06035.1"/>
    </source>
</evidence>
<dbReference type="Proteomes" id="UP001050691">
    <property type="component" value="Unassembled WGS sequence"/>
</dbReference>
<feature type="domain" description="THIF-type NAD/FAD binding fold" evidence="2">
    <location>
        <begin position="102"/>
        <end position="348"/>
    </location>
</feature>
<dbReference type="Pfam" id="PF00899">
    <property type="entry name" value="ThiF"/>
    <property type="match status" value="1"/>
</dbReference>
<evidence type="ECO:0000256" key="1">
    <source>
        <dbReference type="SAM" id="MobiDB-lite"/>
    </source>
</evidence>